<name>A0ABN7QMJ5_9BURK</name>
<keyword evidence="8" id="KW-1185">Reference proteome</keyword>
<feature type="transmembrane region" description="Helical" evidence="5">
    <location>
        <begin position="380"/>
        <end position="406"/>
    </location>
</feature>
<feature type="transmembrane region" description="Helical" evidence="5">
    <location>
        <begin position="144"/>
        <end position="164"/>
    </location>
</feature>
<evidence type="ECO:0000259" key="6">
    <source>
        <dbReference type="PROSITE" id="PS50850"/>
    </source>
</evidence>
<dbReference type="RefSeq" id="WP_228980662.1">
    <property type="nucleotide sequence ID" value="NZ_CAJQYY010000021.1"/>
</dbReference>
<feature type="transmembrane region" description="Helical" evidence="5">
    <location>
        <begin position="56"/>
        <end position="76"/>
    </location>
</feature>
<dbReference type="SUPFAM" id="SSF103473">
    <property type="entry name" value="MFS general substrate transporter"/>
    <property type="match status" value="1"/>
</dbReference>
<dbReference type="CDD" id="cd17365">
    <property type="entry name" value="MFS_PcaK_like"/>
    <property type="match status" value="1"/>
</dbReference>
<keyword evidence="2 5" id="KW-0812">Transmembrane</keyword>
<gene>
    <name evidence="7" type="primary">pcaK_1</name>
    <name evidence="7" type="ORF">R54767_03604</name>
</gene>
<keyword evidence="3 5" id="KW-1133">Transmembrane helix</keyword>
<evidence type="ECO:0000313" key="7">
    <source>
        <dbReference type="EMBL" id="CAG4909496.1"/>
    </source>
</evidence>
<keyword evidence="4 5" id="KW-0472">Membrane</keyword>
<feature type="transmembrane region" description="Helical" evidence="5">
    <location>
        <begin position="320"/>
        <end position="338"/>
    </location>
</feature>
<feature type="transmembrane region" description="Helical" evidence="5">
    <location>
        <begin position="176"/>
        <end position="195"/>
    </location>
</feature>
<evidence type="ECO:0000256" key="3">
    <source>
        <dbReference type="ARBA" id="ARBA00022989"/>
    </source>
</evidence>
<protein>
    <submittedName>
        <fullName evidence="7">4-hydroxybenzoate transporter PcaK</fullName>
    </submittedName>
</protein>
<dbReference type="InterPro" id="IPR011701">
    <property type="entry name" value="MFS"/>
</dbReference>
<evidence type="ECO:0000256" key="4">
    <source>
        <dbReference type="ARBA" id="ARBA00023136"/>
    </source>
</evidence>
<accession>A0ABN7QMJ5</accession>
<feature type="transmembrane region" description="Helical" evidence="5">
    <location>
        <begin position="290"/>
        <end position="313"/>
    </location>
</feature>
<evidence type="ECO:0000256" key="2">
    <source>
        <dbReference type="ARBA" id="ARBA00022692"/>
    </source>
</evidence>
<dbReference type="InterPro" id="IPR036259">
    <property type="entry name" value="MFS_trans_sf"/>
</dbReference>
<dbReference type="Proteomes" id="UP000789752">
    <property type="component" value="Unassembled WGS sequence"/>
</dbReference>
<comment type="caution">
    <text evidence="7">The sequence shown here is derived from an EMBL/GenBank/DDBJ whole genome shotgun (WGS) entry which is preliminary data.</text>
</comment>
<dbReference type="PANTHER" id="PTHR23508">
    <property type="entry name" value="CARBOXYLIC ACID TRANSPORTER PROTEIN HOMOLOG"/>
    <property type="match status" value="1"/>
</dbReference>
<dbReference type="Gene3D" id="1.20.1250.20">
    <property type="entry name" value="MFS general substrate transporter like domains"/>
    <property type="match status" value="1"/>
</dbReference>
<sequence length="457" mass="48317">MRTIDLQQFTDDARLNRFHWAVLFWCALMIIFDGYDLAVVGVALPSIMADMHVAPTRAGMMVSSALFGMMFGNLLFGSLAGKIGRRRTIAICLAFFSVLTAASGFTHEALTFGICRFIAGLGMGGVMPGVVAQMTEYAPRRVRSTMVTLMFSGYSIGGAAAALLGKAIIESHGWPSVFIAAGLPILLIPCVLKWLPDSMPYLLQSGNVERLRDVLGKIDPSHVPRADDRYATDDGATGEHRATFSQLFTHGRALSTVMFWIACFMCLFMVYALSSWLVKLMAGSGYSLGSALSFMLVLNIGALVGAIGGGWLADHFHIKYVLVGMYVTAAVSIALLGFQLPEAALLFVVGVAGAATIGNQIVTIAYAGQFYPMTVRATGVGIALGVGRLGAITAPVFIGALVGIALPLRQDFFAIAIPACVAALAISLINHSRSAASRAAVPDAQAGAMTPQPGRAH</sequence>
<evidence type="ECO:0000256" key="1">
    <source>
        <dbReference type="ARBA" id="ARBA00004141"/>
    </source>
</evidence>
<dbReference type="PROSITE" id="PS50850">
    <property type="entry name" value="MFS"/>
    <property type="match status" value="1"/>
</dbReference>
<feature type="transmembrane region" description="Helical" evidence="5">
    <location>
        <begin position="111"/>
        <end position="132"/>
    </location>
</feature>
<feature type="transmembrane region" description="Helical" evidence="5">
    <location>
        <begin position="257"/>
        <end position="278"/>
    </location>
</feature>
<dbReference type="Pfam" id="PF07690">
    <property type="entry name" value="MFS_1"/>
    <property type="match status" value="1"/>
</dbReference>
<feature type="transmembrane region" description="Helical" evidence="5">
    <location>
        <begin position="412"/>
        <end position="429"/>
    </location>
</feature>
<evidence type="ECO:0000256" key="5">
    <source>
        <dbReference type="SAM" id="Phobius"/>
    </source>
</evidence>
<feature type="transmembrane region" description="Helical" evidence="5">
    <location>
        <begin position="20"/>
        <end position="44"/>
    </location>
</feature>
<dbReference type="EMBL" id="CAJQYY010000021">
    <property type="protein sequence ID" value="CAG4909496.1"/>
    <property type="molecule type" value="Genomic_DNA"/>
</dbReference>
<dbReference type="PANTHER" id="PTHR23508:SF10">
    <property type="entry name" value="CARBOXYLIC ACID TRANSPORTER PROTEIN HOMOLOG"/>
    <property type="match status" value="1"/>
</dbReference>
<comment type="subcellular location">
    <subcellularLocation>
        <location evidence="1">Membrane</location>
        <topology evidence="1">Multi-pass membrane protein</topology>
    </subcellularLocation>
</comment>
<feature type="transmembrane region" description="Helical" evidence="5">
    <location>
        <begin position="88"/>
        <end position="105"/>
    </location>
</feature>
<reference evidence="7 8" key="1">
    <citation type="submission" date="2021-04" db="EMBL/GenBank/DDBJ databases">
        <authorList>
            <person name="Vanwijnsberghe S."/>
        </authorList>
    </citation>
    <scope>NUCLEOTIDE SEQUENCE [LARGE SCALE GENOMIC DNA]</scope>
    <source>
        <strain evidence="7 8">LMG 32171</strain>
    </source>
</reference>
<feature type="transmembrane region" description="Helical" evidence="5">
    <location>
        <begin position="344"/>
        <end position="368"/>
    </location>
</feature>
<feature type="domain" description="Major facilitator superfamily (MFS) profile" evidence="6">
    <location>
        <begin position="22"/>
        <end position="434"/>
    </location>
</feature>
<proteinExistence type="predicted"/>
<organism evidence="7 8">
    <name type="scientific">Paraburkholderia gardini</name>
    <dbReference type="NCBI Taxonomy" id="2823469"/>
    <lineage>
        <taxon>Bacteria</taxon>
        <taxon>Pseudomonadati</taxon>
        <taxon>Pseudomonadota</taxon>
        <taxon>Betaproteobacteria</taxon>
        <taxon>Burkholderiales</taxon>
        <taxon>Burkholderiaceae</taxon>
        <taxon>Paraburkholderia</taxon>
    </lineage>
</organism>
<dbReference type="InterPro" id="IPR020846">
    <property type="entry name" value="MFS_dom"/>
</dbReference>
<evidence type="ECO:0000313" key="8">
    <source>
        <dbReference type="Proteomes" id="UP000789752"/>
    </source>
</evidence>